<name>A0A6L2J5G4_TANCI</name>
<protein>
    <submittedName>
        <fullName evidence="1">Uncharacterized protein</fullName>
    </submittedName>
</protein>
<evidence type="ECO:0000313" key="1">
    <source>
        <dbReference type="EMBL" id="GEU31195.1"/>
    </source>
</evidence>
<proteinExistence type="predicted"/>
<organism evidence="1">
    <name type="scientific">Tanacetum cinerariifolium</name>
    <name type="common">Dalmatian daisy</name>
    <name type="synonym">Chrysanthemum cinerariifolium</name>
    <dbReference type="NCBI Taxonomy" id="118510"/>
    <lineage>
        <taxon>Eukaryota</taxon>
        <taxon>Viridiplantae</taxon>
        <taxon>Streptophyta</taxon>
        <taxon>Embryophyta</taxon>
        <taxon>Tracheophyta</taxon>
        <taxon>Spermatophyta</taxon>
        <taxon>Magnoliopsida</taxon>
        <taxon>eudicotyledons</taxon>
        <taxon>Gunneridae</taxon>
        <taxon>Pentapetalae</taxon>
        <taxon>asterids</taxon>
        <taxon>campanulids</taxon>
        <taxon>Asterales</taxon>
        <taxon>Asteraceae</taxon>
        <taxon>Asteroideae</taxon>
        <taxon>Anthemideae</taxon>
        <taxon>Anthemidinae</taxon>
        <taxon>Tanacetum</taxon>
    </lineage>
</organism>
<dbReference type="AlphaFoldDB" id="A0A6L2J5G4"/>
<gene>
    <name evidence="1" type="ORF">Tci_003173</name>
</gene>
<accession>A0A6L2J5G4</accession>
<comment type="caution">
    <text evidence="1">The sequence shown here is derived from an EMBL/GenBank/DDBJ whole genome shotgun (WGS) entry which is preliminary data.</text>
</comment>
<sequence>MLLATKDEAGVHLDEEENSFMLDNAYGDNTEVNASQIDMINVLLSKSDHEKCHHEKLNTIMHTSADDQIDSYFIFDDSYVDNNSGQAEHDTNAHDQSLHEF</sequence>
<reference evidence="1" key="1">
    <citation type="journal article" date="2019" name="Sci. Rep.">
        <title>Draft genome of Tanacetum cinerariifolium, the natural source of mosquito coil.</title>
        <authorList>
            <person name="Yamashiro T."/>
            <person name="Shiraishi A."/>
            <person name="Satake H."/>
            <person name="Nakayama K."/>
        </authorList>
    </citation>
    <scope>NUCLEOTIDE SEQUENCE</scope>
</reference>
<dbReference type="EMBL" id="BKCJ010000228">
    <property type="protein sequence ID" value="GEU31195.1"/>
    <property type="molecule type" value="Genomic_DNA"/>
</dbReference>